<evidence type="ECO:0000313" key="3">
    <source>
        <dbReference type="Proteomes" id="UP000092600"/>
    </source>
</evidence>
<dbReference type="AlphaFoldDB" id="A0A199UQ40"/>
<gene>
    <name evidence="2" type="ORF">ACMD2_06438</name>
</gene>
<feature type="region of interest" description="Disordered" evidence="1">
    <location>
        <begin position="1"/>
        <end position="21"/>
    </location>
</feature>
<name>A0A199UQ40_ANACO</name>
<dbReference type="PANTHER" id="PTHR36484">
    <property type="entry name" value="OS01G0558700 PROTEIN"/>
    <property type="match status" value="1"/>
</dbReference>
<sequence length="83" mass="9076">MSVGEKMLAAGPDADSGSGKQARFDRCFSGLDFAMDAGPLKDLDPEKLKREIKRWAKAVVAYARQLSFGPRERPDSQRGSSTD</sequence>
<dbReference type="Proteomes" id="UP000092600">
    <property type="component" value="Unassembled WGS sequence"/>
</dbReference>
<evidence type="ECO:0000313" key="2">
    <source>
        <dbReference type="EMBL" id="OAY66937.1"/>
    </source>
</evidence>
<reference evidence="2 3" key="1">
    <citation type="journal article" date="2016" name="DNA Res.">
        <title>The draft genome of MD-2 pineapple using hybrid error correction of long reads.</title>
        <authorList>
            <person name="Redwan R.M."/>
            <person name="Saidin A."/>
            <person name="Kumar S.V."/>
        </authorList>
    </citation>
    <scope>NUCLEOTIDE SEQUENCE [LARGE SCALE GENOMIC DNA]</scope>
    <source>
        <strain evidence="3">cv. MD2</strain>
        <tissue evidence="2">Leaf</tissue>
    </source>
</reference>
<dbReference type="EMBL" id="LSRQ01005821">
    <property type="protein sequence ID" value="OAY66937.1"/>
    <property type="molecule type" value="Genomic_DNA"/>
</dbReference>
<organism evidence="2 3">
    <name type="scientific">Ananas comosus</name>
    <name type="common">Pineapple</name>
    <name type="synonym">Ananas ananas</name>
    <dbReference type="NCBI Taxonomy" id="4615"/>
    <lineage>
        <taxon>Eukaryota</taxon>
        <taxon>Viridiplantae</taxon>
        <taxon>Streptophyta</taxon>
        <taxon>Embryophyta</taxon>
        <taxon>Tracheophyta</taxon>
        <taxon>Spermatophyta</taxon>
        <taxon>Magnoliopsida</taxon>
        <taxon>Liliopsida</taxon>
        <taxon>Poales</taxon>
        <taxon>Bromeliaceae</taxon>
        <taxon>Bromelioideae</taxon>
        <taxon>Ananas</taxon>
    </lineage>
</organism>
<comment type="caution">
    <text evidence="2">The sequence shown here is derived from an EMBL/GenBank/DDBJ whole genome shotgun (WGS) entry which is preliminary data.</text>
</comment>
<dbReference type="PANTHER" id="PTHR36484:SF2">
    <property type="entry name" value="OS01G0558700 PROTEIN"/>
    <property type="match status" value="1"/>
</dbReference>
<proteinExistence type="predicted"/>
<protein>
    <submittedName>
        <fullName evidence="2">Uncharacterized protein</fullName>
    </submittedName>
</protein>
<evidence type="ECO:0000256" key="1">
    <source>
        <dbReference type="SAM" id="MobiDB-lite"/>
    </source>
</evidence>
<accession>A0A199UQ40</accession>